<gene>
    <name evidence="1" type="ORF">Mic7113_1768</name>
</gene>
<proteinExistence type="predicted"/>
<dbReference type="AlphaFoldDB" id="K9WDP6"/>
<dbReference type="Proteomes" id="UP000010471">
    <property type="component" value="Chromosome"/>
</dbReference>
<dbReference type="OrthoDB" id="581314at2"/>
<dbReference type="RefSeq" id="WP_015181779.1">
    <property type="nucleotide sequence ID" value="NC_019738.1"/>
</dbReference>
<accession>K9WDP6</accession>
<organism evidence="1 2">
    <name type="scientific">Allocoleopsis franciscana PCC 7113</name>
    <dbReference type="NCBI Taxonomy" id="1173027"/>
    <lineage>
        <taxon>Bacteria</taxon>
        <taxon>Bacillati</taxon>
        <taxon>Cyanobacteriota</taxon>
        <taxon>Cyanophyceae</taxon>
        <taxon>Coleofasciculales</taxon>
        <taxon>Coleofasciculaceae</taxon>
        <taxon>Allocoleopsis</taxon>
        <taxon>Allocoleopsis franciscana</taxon>
    </lineage>
</organism>
<keyword evidence="2" id="KW-1185">Reference proteome</keyword>
<dbReference type="EMBL" id="CP003630">
    <property type="protein sequence ID" value="AFZ17627.1"/>
    <property type="molecule type" value="Genomic_DNA"/>
</dbReference>
<reference evidence="1 2" key="1">
    <citation type="submission" date="2012-06" db="EMBL/GenBank/DDBJ databases">
        <title>Finished chromosome of genome of Microcoleus sp. PCC 7113.</title>
        <authorList>
            <consortium name="US DOE Joint Genome Institute"/>
            <person name="Gugger M."/>
            <person name="Coursin T."/>
            <person name="Rippka R."/>
            <person name="Tandeau De Marsac N."/>
            <person name="Huntemann M."/>
            <person name="Wei C.-L."/>
            <person name="Han J."/>
            <person name="Detter J.C."/>
            <person name="Han C."/>
            <person name="Tapia R."/>
            <person name="Chen A."/>
            <person name="Kyrpides N."/>
            <person name="Mavromatis K."/>
            <person name="Markowitz V."/>
            <person name="Szeto E."/>
            <person name="Ivanova N."/>
            <person name="Pagani I."/>
            <person name="Pati A."/>
            <person name="Goodwin L."/>
            <person name="Nordberg H.P."/>
            <person name="Cantor M.N."/>
            <person name="Hua S.X."/>
            <person name="Woyke T."/>
            <person name="Kerfeld C.A."/>
        </authorList>
    </citation>
    <scope>NUCLEOTIDE SEQUENCE [LARGE SCALE GENOMIC DNA]</scope>
    <source>
        <strain evidence="1 2">PCC 7113</strain>
    </source>
</reference>
<name>K9WDP6_9CYAN</name>
<protein>
    <submittedName>
        <fullName evidence="1">Uncharacterized protein</fullName>
    </submittedName>
</protein>
<evidence type="ECO:0000313" key="2">
    <source>
        <dbReference type="Proteomes" id="UP000010471"/>
    </source>
</evidence>
<dbReference type="HOGENOM" id="CLU_316604_0_0_3"/>
<dbReference type="KEGG" id="mic:Mic7113_1768"/>
<evidence type="ECO:0000313" key="1">
    <source>
        <dbReference type="EMBL" id="AFZ17627.1"/>
    </source>
</evidence>
<sequence>MDKAKALAGQYASKKIDANQPELTHKLCRKWKLYCPECYQFVHWRKSKSSYFAHYDVEDKSCDLRVKSSSNNAAVNINTNENQGQDLEGIQNEFEKIIFSSINSSYEEITSTISNIHCLKYISNEIKKKFIKFDANKNIKEEWEELEDWIRNNSSNNPAHCIAVLNILSIDMNRHILEKLIQYAINHVIESFELIPSRAKESIIKAQIQSNKEEFFNKTIEKTLQIIIDIDWGSGKQFKTNFKKKEYQPYVSNFNRGDGSSSLFINERYSIISCENSIYSVIDKTQKKSELFKLELNYEKGINCELLRRTSPSQDFFSQLIWKIINSSNVQWFMLAVGILASQKIQGDILTVNFIDPPSPLPLSNEKWIDSANQVIRLIGEEIEKIPVNSKPTHLGDLQAMLDVAEQKLRNLGINYEFSRDDRFFLILENKYNSVAQHQLGASAINDRNLNDLLLDIPLYIRQQIGSIIVILKASPVQNRLVDIAWCDKSVLDNERNELRFQAIGSLIIQNIKGKSVLFCKLVPKFTSLAKKHELGNGLTAFGCILLALNKWGLENNQPVSCSRTKYLKIKELKDAEKIFTNTDNKQLKEYLAKKYNLGNKNKFTPIKIWNEQIASYFNLDFVPLIIDGNHFFEVKDNREIKQISNFKDKSPEDKNIASNPESVSYPQAGVGKLAIIYDILLPVKQKVKQKKSIIEVKHHLQVERQKIKINELLDARDISVLSVNEPTKEISIYSVKLAGYVKPLLFQLAMVEQRVVLTLRNSKLPAKVDATKFQNKILDINNSLGLNSFSNVASNMLPIHYAVIHSLMLSQEFLEIRNKTSLEHDKLLTTFQPLPTELVNIYSIFAYRAVEIIRRYRNLRDAANKTKIGLQQYAQARQLDLNSYLDIVHEKMAALSQIPKKFELKDAFENLQGSGGLPKS</sequence>